<name>A0A0K8QLY9_9GAMM</name>
<evidence type="ECO:0000313" key="2">
    <source>
        <dbReference type="EMBL" id="GAN44531.1"/>
    </source>
</evidence>
<dbReference type="STRING" id="1475481.GCA_000953855_01259"/>
<dbReference type="RefSeq" id="WP_062536154.1">
    <property type="nucleotide sequence ID" value="NZ_DF970179.1"/>
</dbReference>
<feature type="transmembrane region" description="Helical" evidence="1">
    <location>
        <begin position="218"/>
        <end position="245"/>
    </location>
</feature>
<dbReference type="Pfam" id="PF12412">
    <property type="entry name" value="DUF3667"/>
    <property type="match status" value="1"/>
</dbReference>
<feature type="transmembrane region" description="Helical" evidence="1">
    <location>
        <begin position="189"/>
        <end position="206"/>
    </location>
</feature>
<keyword evidence="4" id="KW-1185">Reference proteome</keyword>
<proteinExistence type="predicted"/>
<reference evidence="2" key="1">
    <citation type="submission" date="2015-03" db="EMBL/GenBank/DDBJ databases">
        <title>Draft genome sequence of Mizugakiibacter sediminis skMP5.</title>
        <authorList>
            <person name="Watanabe T."/>
            <person name="Kojima H."/>
            <person name="Fukui M."/>
        </authorList>
    </citation>
    <scope>NUCLEOTIDE SEQUENCE</scope>
    <source>
        <strain evidence="2">SkMP5</strain>
    </source>
</reference>
<dbReference type="EMBL" id="DF970179">
    <property type="protein sequence ID" value="GAP65940.1"/>
    <property type="molecule type" value="Genomic_DNA"/>
</dbReference>
<organism evidence="3">
    <name type="scientific">Mizugakiibacter sediminis</name>
    <dbReference type="NCBI Taxonomy" id="1475481"/>
    <lineage>
        <taxon>Bacteria</taxon>
        <taxon>Pseudomonadati</taxon>
        <taxon>Pseudomonadota</taxon>
        <taxon>Gammaproteobacteria</taxon>
        <taxon>Lysobacterales</taxon>
        <taxon>Rhodanobacteraceae</taxon>
        <taxon>Mizugakiibacter</taxon>
    </lineage>
</organism>
<keyword evidence="1" id="KW-0472">Membrane</keyword>
<protein>
    <recommendedName>
        <fullName evidence="5">DUF3667 domain-containing protein</fullName>
    </recommendedName>
</protein>
<sequence length="313" mass="35134">MTRDSDAADTCANCGAVLVGRYCHACGQKRFVESDRRLGHLLHQFVESVTDLDGRVWRTVRALLFAPGLLSREYIAGRRARWLPPLSLFFAVSVLYFLAPIRGGDLTLRFIQQVSPELRAQALEPGETLTAAQRAASGQWYSAYASRRIEQRVVRRDAAARAASNGAVGYTVRDYRAAYEARADDVSKALVILHVPLAALALMLLFRRQRHYYAEHAVVALHYFAFWIIALELIAQAIHLIHWLPPAWQPPDATYDWLMRALLAIYAVLALRRAYAVGWPKAFVAAASLIASIVLFNLYIYRAVQFAVTFALT</sequence>
<dbReference type="AlphaFoldDB" id="A0A0K8QLY9"/>
<feature type="transmembrane region" description="Helical" evidence="1">
    <location>
        <begin position="82"/>
        <end position="99"/>
    </location>
</feature>
<dbReference type="InterPro" id="IPR022134">
    <property type="entry name" value="DUF3667"/>
</dbReference>
<feature type="transmembrane region" description="Helical" evidence="1">
    <location>
        <begin position="282"/>
        <end position="301"/>
    </location>
</feature>
<keyword evidence="1" id="KW-1133">Transmembrane helix</keyword>
<dbReference type="EMBL" id="DF952378">
    <property type="protein sequence ID" value="GAN44531.1"/>
    <property type="molecule type" value="Genomic_DNA"/>
</dbReference>
<dbReference type="HOGENOM" id="CLU_046825_0_1_6"/>
<gene>
    <name evidence="2" type="ORF">MBSD_1066</name>
    <name evidence="3" type="ORF">MBSD_n1242</name>
</gene>
<evidence type="ECO:0000256" key="1">
    <source>
        <dbReference type="SAM" id="Phobius"/>
    </source>
</evidence>
<feature type="transmembrane region" description="Helical" evidence="1">
    <location>
        <begin position="257"/>
        <end position="275"/>
    </location>
</feature>
<accession>A0A0K8QLY9</accession>
<keyword evidence="1" id="KW-0812">Transmembrane</keyword>
<evidence type="ECO:0008006" key="5">
    <source>
        <dbReference type="Google" id="ProtNLM"/>
    </source>
</evidence>
<dbReference type="OrthoDB" id="9111327at2"/>
<evidence type="ECO:0000313" key="4">
    <source>
        <dbReference type="Proteomes" id="UP000253740"/>
    </source>
</evidence>
<reference evidence="3" key="2">
    <citation type="submission" date="2015-08" db="EMBL/GenBank/DDBJ databases">
        <title>Complete DNA Sequence of Pseudomonas syringae pv. actinidiae, the Causal Agent of Kiwifruit Canker Disease.</title>
        <authorList>
            <person name="Rikkerink E.H.A."/>
            <person name="Fineran P.C."/>
        </authorList>
    </citation>
    <scope>NUCLEOTIDE SEQUENCE</scope>
    <source>
        <strain evidence="3">SkMP5</strain>
    </source>
</reference>
<dbReference type="Proteomes" id="UP000253740">
    <property type="component" value="Unassembled WGS sequence"/>
</dbReference>
<evidence type="ECO:0000313" key="3">
    <source>
        <dbReference type="EMBL" id="GAP65940.1"/>
    </source>
</evidence>